<proteinExistence type="predicted"/>
<sequence>MTDLHDTSAPAPSLPSAAPTAPAPRHEGPYPPLGELFAAWAARTPDAPALSDGRRTWSYRELEARAGRLAGELLRRGAGPERTVALVLPRSLELVAAELATALAGAAFLPVDPDYPAERRALMLTDAEPAVVLDDPAEVRRLLEPDSEPTPLPSGGAAAGADHAAYVIYTSGSTGTPKGVTVTHRGIGGFAAAAAERYAVGPGDRVLQFSSPSFDASVLELFVSVLAGATLVVPPDGPWLGDELARVLGEFRISHALIPPAALATLPDPGQSGGAPHLRTLIVGAEACPATLVDRWAPGRRMINSYGPTEATIVASWTGPLSAGSGTPTIGTPLPGTRAHVLDAAMREVPPGTDGELYIGGDGVARGYLGRPGLTAARFVADPFGPPGARLYRTGDRARRRADGELEFLGRADRQVKVRGFRIE</sequence>
<accession>A0ABR5HSS7</accession>
<dbReference type="PROSITE" id="PS00455">
    <property type="entry name" value="AMP_BINDING"/>
    <property type="match status" value="1"/>
</dbReference>
<dbReference type="InterPro" id="IPR000873">
    <property type="entry name" value="AMP-dep_synth/lig_dom"/>
</dbReference>
<dbReference type="Proteomes" id="UP000037274">
    <property type="component" value="Unassembled WGS sequence"/>
</dbReference>
<feature type="non-terminal residue" evidence="3">
    <location>
        <position position="424"/>
    </location>
</feature>
<reference evidence="3 4" key="1">
    <citation type="submission" date="2015-06" db="EMBL/GenBank/DDBJ databases">
        <title>Draft genome sequence of Streptomyces leeuwenhoekii C58, which produces the novel lasso peptide, chaxapeptin.</title>
        <authorList>
            <person name="Yi Y."/>
            <person name="Hai D."/>
            <person name="Jaspars M."/>
            <person name="Sheng H."/>
            <person name="Rateb M.E."/>
            <person name="Bull A."/>
            <person name="Goodfellow M."/>
            <person name="Asenjo J.A."/>
            <person name="Ebel R."/>
        </authorList>
    </citation>
    <scope>NUCLEOTIDE SEQUENCE [LARGE SCALE GENOMIC DNA]</scope>
    <source>
        <strain evidence="3 4">C58</strain>
    </source>
</reference>
<dbReference type="PANTHER" id="PTHR45527">
    <property type="entry name" value="NONRIBOSOMAL PEPTIDE SYNTHETASE"/>
    <property type="match status" value="1"/>
</dbReference>
<feature type="domain" description="AMP-dependent synthetase/ligase" evidence="2">
    <location>
        <begin position="37"/>
        <end position="369"/>
    </location>
</feature>
<comment type="caution">
    <text evidence="3">The sequence shown here is derived from an EMBL/GenBank/DDBJ whole genome shotgun (WGS) entry which is preliminary data.</text>
</comment>
<evidence type="ECO:0000313" key="3">
    <source>
        <dbReference type="EMBL" id="KMS70747.1"/>
    </source>
</evidence>
<name>A0ABR5HSS7_STRLW</name>
<dbReference type="EMBL" id="LFEH01000129">
    <property type="protein sequence ID" value="KMS70747.1"/>
    <property type="molecule type" value="Genomic_DNA"/>
</dbReference>
<dbReference type="RefSeq" id="WP_048574051.1">
    <property type="nucleotide sequence ID" value="NZ_LFEH01000129.1"/>
</dbReference>
<evidence type="ECO:0000313" key="4">
    <source>
        <dbReference type="Proteomes" id="UP000037274"/>
    </source>
</evidence>
<dbReference type="Pfam" id="PF00501">
    <property type="entry name" value="AMP-binding"/>
    <property type="match status" value="1"/>
</dbReference>
<dbReference type="SUPFAM" id="SSF56801">
    <property type="entry name" value="Acetyl-CoA synthetase-like"/>
    <property type="match status" value="1"/>
</dbReference>
<dbReference type="PANTHER" id="PTHR45527:SF1">
    <property type="entry name" value="FATTY ACID SYNTHASE"/>
    <property type="match status" value="1"/>
</dbReference>
<feature type="region of interest" description="Disordered" evidence="1">
    <location>
        <begin position="1"/>
        <end position="29"/>
    </location>
</feature>
<dbReference type="InterPro" id="IPR020845">
    <property type="entry name" value="AMP-binding_CS"/>
</dbReference>
<evidence type="ECO:0000259" key="2">
    <source>
        <dbReference type="Pfam" id="PF00501"/>
    </source>
</evidence>
<gene>
    <name evidence="3" type="ORF">ACH49_25325</name>
</gene>
<feature type="compositionally biased region" description="Low complexity" evidence="1">
    <location>
        <begin position="7"/>
        <end position="20"/>
    </location>
</feature>
<evidence type="ECO:0000256" key="1">
    <source>
        <dbReference type="SAM" id="MobiDB-lite"/>
    </source>
</evidence>
<keyword evidence="4" id="KW-1185">Reference proteome</keyword>
<dbReference type="InterPro" id="IPR010071">
    <property type="entry name" value="AA_adenyl_dom"/>
</dbReference>
<organism evidence="3 4">
    <name type="scientific">Streptomyces leeuwenhoekii</name>
    <dbReference type="NCBI Taxonomy" id="1437453"/>
    <lineage>
        <taxon>Bacteria</taxon>
        <taxon>Bacillati</taxon>
        <taxon>Actinomycetota</taxon>
        <taxon>Actinomycetes</taxon>
        <taxon>Kitasatosporales</taxon>
        <taxon>Streptomycetaceae</taxon>
        <taxon>Streptomyces</taxon>
    </lineage>
</organism>
<protein>
    <recommendedName>
        <fullName evidence="2">AMP-dependent synthetase/ligase domain-containing protein</fullName>
    </recommendedName>
</protein>
<dbReference type="NCBIfam" id="TIGR01733">
    <property type="entry name" value="AA-adenyl-dom"/>
    <property type="match status" value="1"/>
</dbReference>
<dbReference type="InterPro" id="IPR042099">
    <property type="entry name" value="ANL_N_sf"/>
</dbReference>
<dbReference type="Gene3D" id="3.40.50.12780">
    <property type="entry name" value="N-terminal domain of ligase-like"/>
    <property type="match status" value="1"/>
</dbReference>